<organism evidence="1">
    <name type="scientific">Mus musculus</name>
    <name type="common">Mouse</name>
    <dbReference type="NCBI Taxonomy" id="10090"/>
    <lineage>
        <taxon>Eukaryota</taxon>
        <taxon>Metazoa</taxon>
        <taxon>Chordata</taxon>
        <taxon>Craniata</taxon>
        <taxon>Vertebrata</taxon>
        <taxon>Euteleostomi</taxon>
        <taxon>Mammalia</taxon>
        <taxon>Eutheria</taxon>
        <taxon>Euarchontoglires</taxon>
        <taxon>Glires</taxon>
        <taxon>Rodentia</taxon>
        <taxon>Myomorpha</taxon>
        <taxon>Muroidea</taxon>
        <taxon>Muridae</taxon>
        <taxon>Murinae</taxon>
        <taxon>Mus</taxon>
        <taxon>Mus</taxon>
    </lineage>
</organism>
<accession>Q3UV33</accession>
<protein>
    <submittedName>
        <fullName evidence="1">Uncharacterized protein</fullName>
    </submittedName>
</protein>
<reference evidence="1" key="3">
    <citation type="journal article" date="2000" name="Genome Res.">
        <title>RIKEN integrated sequence analysis (RISA) system--384-format sequencing pipeline with 384 multicapillary sequencer.</title>
        <authorList>
            <person name="Shibata K."/>
            <person name="Itoh M."/>
            <person name="Aizawa K."/>
            <person name="Nagaoka S."/>
            <person name="Sasaki N."/>
            <person name="Carninci P."/>
            <person name="Konno H."/>
            <person name="Akiyama J."/>
            <person name="Nishi K."/>
            <person name="Kitsunai T."/>
            <person name="Tashiro H."/>
            <person name="Itoh M."/>
            <person name="Sumi N."/>
            <person name="Ishii Y."/>
            <person name="Nakamura S."/>
            <person name="Hazama M."/>
            <person name="Nishine T."/>
            <person name="Harada A."/>
            <person name="Yamamoto R."/>
            <person name="Matsumoto H."/>
            <person name="Sakaguchi S."/>
            <person name="Ikegami T."/>
            <person name="Kashiwagi K."/>
            <person name="Fujiwake S."/>
            <person name="Inoue K."/>
            <person name="Togawa Y."/>
            <person name="Izawa M."/>
            <person name="Ohara E."/>
            <person name="Watahiki M."/>
            <person name="Yoneda Y."/>
            <person name="Ishikawa T."/>
            <person name="Ozawa K."/>
            <person name="Tanaka T."/>
            <person name="Matsuura S."/>
            <person name="Kawai J."/>
            <person name="Okazaki Y."/>
            <person name="Muramatsu M."/>
            <person name="Inoue Y."/>
            <person name="Kira A."/>
            <person name="Hayashizaki Y."/>
        </authorList>
    </citation>
    <scope>NUCLEOTIDE SEQUENCE</scope>
    <source>
        <strain evidence="1">C57BL/6J</strain>
        <tissue evidence="1">Vagina</tissue>
    </source>
</reference>
<reference evidence="1" key="2">
    <citation type="journal article" date="2000" name="Genome Res.">
        <title>Normalization and subtraction of cap-trapper-selected cDNAs to prepare full-length cDNA libraries for rapid discovery of new genes.</title>
        <authorList>
            <person name="Carninci P."/>
            <person name="Shibata Y."/>
            <person name="Hayatsu N."/>
            <person name="Sugahara Y."/>
            <person name="Shibata K."/>
            <person name="Itoh M."/>
            <person name="Konno H."/>
            <person name="Okazaki Y."/>
            <person name="Muramatsu M."/>
            <person name="Hayashizaki Y."/>
        </authorList>
    </citation>
    <scope>NUCLEOTIDE SEQUENCE</scope>
    <source>
        <strain evidence="1">C57BL/6J</strain>
        <tissue evidence="1">Vagina</tissue>
    </source>
</reference>
<dbReference type="AlphaFoldDB" id="Q3UV33"/>
<dbReference type="EMBL" id="AK137634">
    <property type="protein sequence ID" value="BAE23440.1"/>
    <property type="molecule type" value="mRNA"/>
</dbReference>
<reference evidence="1" key="1">
    <citation type="journal article" date="1999" name="Methods Enzymol.">
        <title>High-efficiency full-length cDNA cloning.</title>
        <authorList>
            <person name="Carninci P."/>
            <person name="Hayashizaki Y."/>
        </authorList>
    </citation>
    <scope>NUCLEOTIDE SEQUENCE</scope>
    <source>
        <strain evidence="1">C57BL/6J</strain>
        <tissue evidence="1">Vagina</tissue>
    </source>
</reference>
<name>Q3UV33_MOUSE</name>
<reference evidence="1" key="8">
    <citation type="journal article" date="2005" name="Science">
        <title>Antisense Transcription in the Mammalian Transcriptome.</title>
        <authorList>
            <consortium name="RIKEN Genome Exploration Research Group and Genome Science Group (Genome Network Project Core Group) and the FANTOM Consortium"/>
        </authorList>
    </citation>
    <scope>NUCLEOTIDE SEQUENCE</scope>
    <source>
        <strain evidence="1">C57BL/6J</strain>
        <tissue evidence="1">Vagina</tissue>
    </source>
</reference>
<reference evidence="1" key="6">
    <citation type="submission" date="2004-03" db="EMBL/GenBank/DDBJ databases">
        <authorList>
            <person name="Arakawa T."/>
            <person name="Carninci P."/>
            <person name="Fukuda S."/>
            <person name="Hashizume W."/>
            <person name="Hayashida K."/>
            <person name="Hori F."/>
            <person name="Iida J."/>
            <person name="Imamura K."/>
            <person name="Imotani K."/>
            <person name="Itoh M."/>
            <person name="Kanagawa S."/>
            <person name="Kawai J."/>
            <person name="Kojima M."/>
            <person name="Konno H."/>
            <person name="Murata M."/>
            <person name="Nakamura M."/>
            <person name="Ninomiya N."/>
            <person name="Nishiyori H."/>
            <person name="Nomura K."/>
            <person name="Ohno M."/>
            <person name="Sakazume N."/>
            <person name="Sano H."/>
            <person name="Sasaki D."/>
            <person name="Shibata K."/>
            <person name="Shiraki T."/>
            <person name="Tagami M."/>
            <person name="Tagami Y."/>
            <person name="Waki K."/>
            <person name="Watahiki A."/>
            <person name="Muramatsu M."/>
            <person name="Hayashizaki Y."/>
        </authorList>
    </citation>
    <scope>NUCLEOTIDE SEQUENCE</scope>
    <source>
        <strain evidence="1">C57BL/6J</strain>
        <tissue evidence="1">Vagina</tissue>
    </source>
</reference>
<evidence type="ECO:0000313" key="1">
    <source>
        <dbReference type="EMBL" id="BAE23440.1"/>
    </source>
</evidence>
<reference evidence="1" key="4">
    <citation type="journal article" date="2001" name="Nature">
        <title>Functional annotation of a full-length mouse cDNA collection.</title>
        <authorList>
            <consortium name="The RIKEN Genome Exploration Research Group Phase II Team and the FANTOM Consortium"/>
        </authorList>
    </citation>
    <scope>NUCLEOTIDE SEQUENCE</scope>
    <source>
        <strain evidence="1">C57BL/6J</strain>
        <tissue evidence="1">Vagina</tissue>
    </source>
</reference>
<sequence>MLEIVTSFFSLVFRDKVSLCSPSCPGTHSVDQAGLELRNLPPKCWD</sequence>
<reference evidence="1" key="7">
    <citation type="journal article" date="2005" name="Science">
        <title>The Transcriptional Landscape of the Mammalian Genome.</title>
        <authorList>
            <consortium name="The FANTOM Consortium"/>
            <consortium name="Riken Genome Exploration Research Group and Genome Science Group (Genome Network Project Core Group)"/>
        </authorList>
    </citation>
    <scope>NUCLEOTIDE SEQUENCE</scope>
    <source>
        <strain evidence="1">C57BL/6J</strain>
        <tissue evidence="1">Vagina</tissue>
    </source>
</reference>
<reference evidence="1" key="5">
    <citation type="journal article" date="2002" name="Nature">
        <title>Analysis of the mouse transcriptome based on functional annotation of 60,770 full-length cDNAs.</title>
        <authorList>
            <consortium name="The FANTOM Consortium and the RIKEN Genome Exploration Research Group Phase I and II Team"/>
        </authorList>
    </citation>
    <scope>NUCLEOTIDE SEQUENCE</scope>
    <source>
        <strain evidence="1">C57BL/6J</strain>
        <tissue evidence="1">Vagina</tissue>
    </source>
</reference>
<proteinExistence type="evidence at transcript level"/>